<gene>
    <name evidence="1" type="ORF">MATL_G00146530</name>
</gene>
<dbReference type="EMBL" id="JAFDVH010000012">
    <property type="protein sequence ID" value="KAG7466842.1"/>
    <property type="molecule type" value="Genomic_DNA"/>
</dbReference>
<dbReference type="Proteomes" id="UP001046870">
    <property type="component" value="Chromosome 12"/>
</dbReference>
<reference evidence="1" key="1">
    <citation type="submission" date="2021-01" db="EMBL/GenBank/DDBJ databases">
        <authorList>
            <person name="Zahm M."/>
            <person name="Roques C."/>
            <person name="Cabau C."/>
            <person name="Klopp C."/>
            <person name="Donnadieu C."/>
            <person name="Jouanno E."/>
            <person name="Lampietro C."/>
            <person name="Louis A."/>
            <person name="Herpin A."/>
            <person name="Echchiki A."/>
            <person name="Berthelot C."/>
            <person name="Parey E."/>
            <person name="Roest-Crollius H."/>
            <person name="Braasch I."/>
            <person name="Postlethwait J."/>
            <person name="Bobe J."/>
            <person name="Montfort J."/>
            <person name="Bouchez O."/>
            <person name="Begum T."/>
            <person name="Mejri S."/>
            <person name="Adams A."/>
            <person name="Chen W.-J."/>
            <person name="Guiguen Y."/>
        </authorList>
    </citation>
    <scope>NUCLEOTIDE SEQUENCE</scope>
    <source>
        <strain evidence="1">YG-15Mar2019-1</strain>
        <tissue evidence="1">Brain</tissue>
    </source>
</reference>
<evidence type="ECO:0000313" key="2">
    <source>
        <dbReference type="Proteomes" id="UP001046870"/>
    </source>
</evidence>
<organism evidence="1 2">
    <name type="scientific">Megalops atlanticus</name>
    <name type="common">Tarpon</name>
    <name type="synonym">Clupea gigantea</name>
    <dbReference type="NCBI Taxonomy" id="7932"/>
    <lineage>
        <taxon>Eukaryota</taxon>
        <taxon>Metazoa</taxon>
        <taxon>Chordata</taxon>
        <taxon>Craniata</taxon>
        <taxon>Vertebrata</taxon>
        <taxon>Euteleostomi</taxon>
        <taxon>Actinopterygii</taxon>
        <taxon>Neopterygii</taxon>
        <taxon>Teleostei</taxon>
        <taxon>Elopiformes</taxon>
        <taxon>Megalopidae</taxon>
        <taxon>Megalops</taxon>
    </lineage>
</organism>
<protein>
    <submittedName>
        <fullName evidence="1">Uncharacterized protein</fullName>
    </submittedName>
</protein>
<keyword evidence="2" id="KW-1185">Reference proteome</keyword>
<comment type="caution">
    <text evidence="1">The sequence shown here is derived from an EMBL/GenBank/DDBJ whole genome shotgun (WGS) entry which is preliminary data.</text>
</comment>
<name>A0A9D3PTP1_MEGAT</name>
<proteinExistence type="predicted"/>
<evidence type="ECO:0000313" key="1">
    <source>
        <dbReference type="EMBL" id="KAG7466842.1"/>
    </source>
</evidence>
<dbReference type="AlphaFoldDB" id="A0A9D3PTP1"/>
<accession>A0A9D3PTP1</accession>
<sequence>MGARGVFAIWRVPGKEAEPPPAAAAKALTAARDTRAHLPASAAQLYNLSITQLVTIHSAGPATHAGEHVTPITKDTPHETGFDHDKVLLRRQHDAGVPEYCKLD</sequence>